<evidence type="ECO:0000259" key="1">
    <source>
        <dbReference type="Pfam" id="PF13480"/>
    </source>
</evidence>
<dbReference type="SUPFAM" id="SSF55729">
    <property type="entry name" value="Acyl-CoA N-acyltransferases (Nat)"/>
    <property type="match status" value="2"/>
</dbReference>
<dbReference type="EMBL" id="AM114193">
    <property type="protein sequence ID" value="CAJ35728.1"/>
    <property type="molecule type" value="Genomic_DNA"/>
</dbReference>
<organism evidence="2 3">
    <name type="scientific">Methanocella arvoryzae (strain DSM 22066 / NBRC 105507 / MRE50)</name>
    <dbReference type="NCBI Taxonomy" id="351160"/>
    <lineage>
        <taxon>Archaea</taxon>
        <taxon>Methanobacteriati</taxon>
        <taxon>Methanobacteriota</taxon>
        <taxon>Stenosarchaea group</taxon>
        <taxon>Methanomicrobia</taxon>
        <taxon>Methanocellales</taxon>
        <taxon>Methanocellaceae</taxon>
        <taxon>Methanocella</taxon>
    </lineage>
</organism>
<dbReference type="PANTHER" id="PTHR36174">
    <property type="entry name" value="LIPID II:GLYCINE GLYCYLTRANSFERASE"/>
    <property type="match status" value="1"/>
</dbReference>
<dbReference type="GeneID" id="5142965"/>
<dbReference type="Proteomes" id="UP000000663">
    <property type="component" value="Chromosome"/>
</dbReference>
<dbReference type="InterPro" id="IPR038740">
    <property type="entry name" value="BioF2-like_GNAT_dom"/>
</dbReference>
<gene>
    <name evidence="2" type="ORF">RCIX258</name>
</gene>
<dbReference type="InterPro" id="IPR016181">
    <property type="entry name" value="Acyl_CoA_acyltransferase"/>
</dbReference>
<dbReference type="eggNOG" id="arCOG03320">
    <property type="taxonomic scope" value="Archaea"/>
</dbReference>
<dbReference type="STRING" id="351160.RCIX258"/>
<evidence type="ECO:0000313" key="3">
    <source>
        <dbReference type="Proteomes" id="UP000000663"/>
    </source>
</evidence>
<protein>
    <recommendedName>
        <fullName evidence="1">BioF2-like acetyltransferase domain-containing protein</fullName>
    </recommendedName>
</protein>
<name>Q0W7B5_METAR</name>
<feature type="domain" description="BioF2-like acetyltransferase" evidence="1">
    <location>
        <begin position="168"/>
        <end position="292"/>
    </location>
</feature>
<dbReference type="InterPro" id="IPR050644">
    <property type="entry name" value="PG_Glycine_Bridge_Synth"/>
</dbReference>
<dbReference type="PANTHER" id="PTHR36174:SF1">
    <property type="entry name" value="LIPID II:GLYCINE GLYCYLTRANSFERASE"/>
    <property type="match status" value="1"/>
</dbReference>
<dbReference type="RefSeq" id="WP_012036771.1">
    <property type="nucleotide sequence ID" value="NC_009464.1"/>
</dbReference>
<sequence length="344" mass="40646">MTIELVTDKELWDKFVDQSPYGTLFHKWDLLKIIEKHSGYEMRPYGLFKNDTLYAVAPLFFKNIKGVKMVYSPPQGTLAYIPYMGLAMRHDYKTLKQRKREQYLDNAWADLSGELKRIGANIVSITMVPDMYDVRPFMWDGYEIKLLYTYFLDLTQTEEEIWNSFDNDCRQKVRASAKHNLTIKQSMDVDTFFNIMVGRLKGYGNNFFTRQSPEYLRDLLTAFPENIKLYFMYKDQDIVGAAINCCYKDQYTGWFGDATINREIASNEYMNWEFIKMAKAQGYKRLENWGADMKRVNQFKSKFNPTLVPYFHVRKKDRLGAISEWGYDNILASPYLGFVRKTIF</sequence>
<dbReference type="AlphaFoldDB" id="Q0W7B5"/>
<dbReference type="OrthoDB" id="140543at2157"/>
<dbReference type="Pfam" id="PF13480">
    <property type="entry name" value="Acetyltransf_6"/>
    <property type="match status" value="1"/>
</dbReference>
<dbReference type="KEGG" id="rci:RCIX258"/>
<evidence type="ECO:0000313" key="2">
    <source>
        <dbReference type="EMBL" id="CAJ35728.1"/>
    </source>
</evidence>
<keyword evidence="3" id="KW-1185">Reference proteome</keyword>
<reference evidence="2 3" key="1">
    <citation type="journal article" date="2006" name="Science">
        <title>Genome of rice cluster I archaea -- the key methane producers in the rice rhizosphere.</title>
        <authorList>
            <person name="Erkel C."/>
            <person name="Kube M."/>
            <person name="Reinhardt R."/>
            <person name="Liesack W."/>
        </authorList>
    </citation>
    <scope>NUCLEOTIDE SEQUENCE [LARGE SCALE GENOMIC DNA]</scope>
    <source>
        <strain evidence="3">DSM 22066 / NBRC 105507 / MRE50</strain>
    </source>
</reference>
<dbReference type="Gene3D" id="3.40.630.30">
    <property type="match status" value="2"/>
</dbReference>
<accession>Q0W7B5</accession>
<proteinExistence type="predicted"/>